<evidence type="ECO:0000256" key="11">
    <source>
        <dbReference type="PROSITE-ProRule" id="PRU01023"/>
    </source>
</evidence>
<comment type="subcellular location">
    <subcellularLocation>
        <location evidence="1">Mitochondrion</location>
    </subcellularLocation>
</comment>
<keyword evidence="3 11" id="KW-0489">Methyltransferase</keyword>
<evidence type="ECO:0000259" key="12">
    <source>
        <dbReference type="PROSITE" id="PS51686"/>
    </source>
</evidence>
<feature type="domain" description="SAM-dependent MTase RsmB/NOP-type" evidence="12">
    <location>
        <begin position="59"/>
        <end position="363"/>
    </location>
</feature>
<dbReference type="GO" id="GO:0005762">
    <property type="term" value="C:mitochondrial large ribosomal subunit"/>
    <property type="evidence" value="ECO:0007669"/>
    <property type="project" value="TreeGrafter"/>
</dbReference>
<feature type="binding site" evidence="11">
    <location>
        <begin position="163"/>
        <end position="169"/>
    </location>
    <ligand>
        <name>S-adenosyl-L-methionine</name>
        <dbReference type="ChEBI" id="CHEBI:59789"/>
    </ligand>
</feature>
<keyword evidence="2" id="KW-0698">rRNA processing</keyword>
<evidence type="ECO:0000256" key="4">
    <source>
        <dbReference type="ARBA" id="ARBA00022679"/>
    </source>
</evidence>
<evidence type="ECO:0000256" key="8">
    <source>
        <dbReference type="ARBA" id="ARBA00023128"/>
    </source>
</evidence>
<dbReference type="InterPro" id="IPR023267">
    <property type="entry name" value="RCMT"/>
</dbReference>
<dbReference type="PANTHER" id="PTHR22808">
    <property type="entry name" value="NCL1 YEAST -RELATED NOL1/NOP2/FMU SUN DOMAIN-CONTAINING"/>
    <property type="match status" value="1"/>
</dbReference>
<dbReference type="GO" id="GO:0008173">
    <property type="term" value="F:RNA methyltransferase activity"/>
    <property type="evidence" value="ECO:0007669"/>
    <property type="project" value="InterPro"/>
</dbReference>
<evidence type="ECO:0000256" key="2">
    <source>
        <dbReference type="ARBA" id="ARBA00022552"/>
    </source>
</evidence>
<dbReference type="PANTHER" id="PTHR22808:SF3">
    <property type="entry name" value="5-METHYLCYTOSINE RRNA METHYLTRANSFERASE NSUN4"/>
    <property type="match status" value="1"/>
</dbReference>
<dbReference type="PRINTS" id="PR02008">
    <property type="entry name" value="RCMTFAMILY"/>
</dbReference>
<evidence type="ECO:0000313" key="13">
    <source>
        <dbReference type="EMBL" id="KAK2570826.1"/>
    </source>
</evidence>
<dbReference type="Pfam" id="PF01189">
    <property type="entry name" value="Methyltr_RsmB-F"/>
    <property type="match status" value="1"/>
</dbReference>
<accession>A0AAD9VDU4</accession>
<comment type="caution">
    <text evidence="13">The sequence shown here is derived from an EMBL/GenBank/DDBJ whole genome shotgun (WGS) entry which is preliminary data.</text>
</comment>
<dbReference type="InterPro" id="IPR001678">
    <property type="entry name" value="MeTrfase_RsmB-F_NOP2_dom"/>
</dbReference>
<comment type="catalytic activity">
    <reaction evidence="10">
        <text>a cytidine in rRNA + S-adenosyl-L-methionine = a 5-methylcytidine in rRNA + S-adenosyl-L-homocysteine + H(+)</text>
        <dbReference type="Rhea" id="RHEA:61484"/>
        <dbReference type="Rhea" id="RHEA-COMP:15836"/>
        <dbReference type="Rhea" id="RHEA-COMP:15837"/>
        <dbReference type="ChEBI" id="CHEBI:15378"/>
        <dbReference type="ChEBI" id="CHEBI:57856"/>
        <dbReference type="ChEBI" id="CHEBI:59789"/>
        <dbReference type="ChEBI" id="CHEBI:74483"/>
        <dbReference type="ChEBI" id="CHEBI:82748"/>
    </reaction>
</comment>
<evidence type="ECO:0000256" key="6">
    <source>
        <dbReference type="ARBA" id="ARBA00022884"/>
    </source>
</evidence>
<feature type="binding site" evidence="11">
    <location>
        <position position="238"/>
    </location>
    <ligand>
        <name>S-adenosyl-L-methionine</name>
        <dbReference type="ChEBI" id="CHEBI:59789"/>
    </ligand>
</feature>
<keyword evidence="5 11" id="KW-0949">S-adenosyl-L-methionine</keyword>
<keyword evidence="4 11" id="KW-0808">Transferase</keyword>
<evidence type="ECO:0000256" key="3">
    <source>
        <dbReference type="ARBA" id="ARBA00022603"/>
    </source>
</evidence>
<keyword evidence="6 11" id="KW-0694">RNA-binding</keyword>
<evidence type="ECO:0000256" key="7">
    <source>
        <dbReference type="ARBA" id="ARBA00022946"/>
    </source>
</evidence>
<protein>
    <recommendedName>
        <fullName evidence="9">NOL1/NOP2/Sun domain family member 4</fullName>
    </recommendedName>
</protein>
<dbReference type="EMBL" id="JARQWQ010000007">
    <property type="protein sequence ID" value="KAK2570826.1"/>
    <property type="molecule type" value="Genomic_DNA"/>
</dbReference>
<dbReference type="InterPro" id="IPR029063">
    <property type="entry name" value="SAM-dependent_MTases_sf"/>
</dbReference>
<evidence type="ECO:0000256" key="10">
    <source>
        <dbReference type="ARBA" id="ARBA00049302"/>
    </source>
</evidence>
<dbReference type="GO" id="GO:0031167">
    <property type="term" value="P:rRNA methylation"/>
    <property type="evidence" value="ECO:0007669"/>
    <property type="project" value="TreeGrafter"/>
</dbReference>
<dbReference type="AlphaFoldDB" id="A0AAD9VDU4"/>
<evidence type="ECO:0000256" key="1">
    <source>
        <dbReference type="ARBA" id="ARBA00004173"/>
    </source>
</evidence>
<feature type="active site" description="Nucleophile" evidence="11">
    <location>
        <position position="291"/>
    </location>
</feature>
<keyword evidence="14" id="KW-1185">Reference proteome</keyword>
<dbReference type="InterPro" id="IPR049560">
    <property type="entry name" value="MeTrfase_RsmB-F_NOP2_cat"/>
</dbReference>
<dbReference type="PROSITE" id="PS51686">
    <property type="entry name" value="SAM_MT_RSMB_NOP"/>
    <property type="match status" value="1"/>
</dbReference>
<evidence type="ECO:0000256" key="5">
    <source>
        <dbReference type="ARBA" id="ARBA00022691"/>
    </source>
</evidence>
<organism evidence="13 14">
    <name type="scientific">Acropora cervicornis</name>
    <name type="common">Staghorn coral</name>
    <dbReference type="NCBI Taxonomy" id="6130"/>
    <lineage>
        <taxon>Eukaryota</taxon>
        <taxon>Metazoa</taxon>
        <taxon>Cnidaria</taxon>
        <taxon>Anthozoa</taxon>
        <taxon>Hexacorallia</taxon>
        <taxon>Scleractinia</taxon>
        <taxon>Astrocoeniina</taxon>
        <taxon>Acroporidae</taxon>
        <taxon>Acropora</taxon>
    </lineage>
</organism>
<keyword evidence="7" id="KW-0809">Transit peptide</keyword>
<dbReference type="Proteomes" id="UP001249851">
    <property type="component" value="Unassembled WGS sequence"/>
</dbReference>
<gene>
    <name evidence="13" type="ORF">P5673_004527</name>
</gene>
<feature type="binding site" evidence="11">
    <location>
        <position position="187"/>
    </location>
    <ligand>
        <name>S-adenosyl-L-methionine</name>
        <dbReference type="ChEBI" id="CHEBI:59789"/>
    </ligand>
</feature>
<proteinExistence type="inferred from homology"/>
<evidence type="ECO:0000256" key="9">
    <source>
        <dbReference type="ARBA" id="ARBA00042050"/>
    </source>
</evidence>
<evidence type="ECO:0000313" key="14">
    <source>
        <dbReference type="Proteomes" id="UP001249851"/>
    </source>
</evidence>
<sequence length="382" mass="43282">MFRLAISLKIGATMRPVFPSSGKRFYKKKSWKMQRKKASSLDNFQAFYSEQFGKDWPSIMESLSQTTQHCAVVNKFSFQEEVHEKLSSTEAEFLNISIFNSHEDIQTELQLNCYFPNSSNRVRFPKQDKTSNSYFDYYLLDASSMLPVLALDIYTNNAVLDMCAAPGGKTVLVSQLLSNHGSLVASEISNTRRANLIKVIKDYIPKISKSKELVEVRNLTGHKFATYEPSTYDRVLVDAPCSSDRHNLQTNFEYSVWSEMKSKANANLQKKLLLSALQTVVPGGIVVYSTCSMSVFENDAVIDEVLSKCTQNNDLKVEVLDSQFTNQPIADMFNFQQTRNGILVLPSKTKNWGPLYFCKLQRFAVESRAEFQKDNAVSSGIQ</sequence>
<dbReference type="GO" id="GO:0003723">
    <property type="term" value="F:RNA binding"/>
    <property type="evidence" value="ECO:0007669"/>
    <property type="project" value="UniProtKB-UniRule"/>
</dbReference>
<keyword evidence="8" id="KW-0496">Mitochondrion</keyword>
<dbReference type="Gene3D" id="6.20.240.40">
    <property type="match status" value="1"/>
</dbReference>
<dbReference type="Gene3D" id="3.40.50.150">
    <property type="entry name" value="Vaccinia Virus protein VP39"/>
    <property type="match status" value="1"/>
</dbReference>
<dbReference type="SUPFAM" id="SSF53335">
    <property type="entry name" value="S-adenosyl-L-methionine-dependent methyltransferases"/>
    <property type="match status" value="1"/>
</dbReference>
<comment type="similarity">
    <text evidence="11">Belongs to the class I-like SAM-binding methyltransferase superfamily. RsmB/NOP family.</text>
</comment>
<name>A0AAD9VDU4_ACRCE</name>
<comment type="caution">
    <text evidence="11">Lacks conserved residue(s) required for the propagation of feature annotation.</text>
</comment>
<reference evidence="13" key="2">
    <citation type="journal article" date="2023" name="Science">
        <title>Genomic signatures of disease resistance in endangered staghorn corals.</title>
        <authorList>
            <person name="Vollmer S.V."/>
            <person name="Selwyn J.D."/>
            <person name="Despard B.A."/>
            <person name="Roesel C.L."/>
        </authorList>
    </citation>
    <scope>NUCLEOTIDE SEQUENCE</scope>
    <source>
        <strain evidence="13">K2</strain>
    </source>
</reference>
<reference evidence="13" key="1">
    <citation type="journal article" date="2023" name="G3 (Bethesda)">
        <title>Whole genome assembly and annotation of the endangered Caribbean coral Acropora cervicornis.</title>
        <authorList>
            <person name="Selwyn J.D."/>
            <person name="Vollmer S.V."/>
        </authorList>
    </citation>
    <scope>NUCLEOTIDE SEQUENCE</scope>
    <source>
        <strain evidence="13">K2</strain>
    </source>
</reference>